<dbReference type="Proteomes" id="UP000175989">
    <property type="component" value="Unassembled WGS sequence"/>
</dbReference>
<keyword evidence="4" id="KW-1134">Transmembrane beta strand</keyword>
<keyword evidence="9" id="KW-0472">Membrane</keyword>
<comment type="subcellular location">
    <subcellularLocation>
        <location evidence="1">Cell outer membrane</location>
        <topology evidence="1">Multi-pass membrane protein</topology>
    </subcellularLocation>
</comment>
<dbReference type="PANTHER" id="PTHR34501">
    <property type="entry name" value="PROTEIN YDDL-RELATED"/>
    <property type="match status" value="1"/>
</dbReference>
<feature type="domain" description="Porin" evidence="12">
    <location>
        <begin position="17"/>
        <end position="315"/>
    </location>
</feature>
<keyword evidence="5" id="KW-0812">Transmembrane</keyword>
<dbReference type="GO" id="GO:0015288">
    <property type="term" value="F:porin activity"/>
    <property type="evidence" value="ECO:0007669"/>
    <property type="project" value="UniProtKB-KW"/>
</dbReference>
<gene>
    <name evidence="13" type="ORF">DUPY_25700</name>
</gene>
<evidence type="ECO:0000256" key="3">
    <source>
        <dbReference type="ARBA" id="ARBA00022448"/>
    </source>
</evidence>
<keyword evidence="3" id="KW-0813">Transport</keyword>
<evidence type="ECO:0000256" key="1">
    <source>
        <dbReference type="ARBA" id="ARBA00004571"/>
    </source>
</evidence>
<dbReference type="SUPFAM" id="SSF56935">
    <property type="entry name" value="Porins"/>
    <property type="match status" value="1"/>
</dbReference>
<keyword evidence="7" id="KW-0406">Ion transport</keyword>
<organism evidence="13 14">
    <name type="scientific">Duganella phyllosphaerae</name>
    <dbReference type="NCBI Taxonomy" id="762836"/>
    <lineage>
        <taxon>Bacteria</taxon>
        <taxon>Pseudomonadati</taxon>
        <taxon>Pseudomonadota</taxon>
        <taxon>Betaproteobacteria</taxon>
        <taxon>Burkholderiales</taxon>
        <taxon>Oxalobacteraceae</taxon>
        <taxon>Telluria group</taxon>
        <taxon>Duganella</taxon>
    </lineage>
</organism>
<comment type="subunit">
    <text evidence="2">Homotrimer.</text>
</comment>
<evidence type="ECO:0000313" key="14">
    <source>
        <dbReference type="Proteomes" id="UP000175989"/>
    </source>
</evidence>
<evidence type="ECO:0000256" key="9">
    <source>
        <dbReference type="ARBA" id="ARBA00023136"/>
    </source>
</evidence>
<dbReference type="PRINTS" id="PR00182">
    <property type="entry name" value="ECOLNEIPORIN"/>
</dbReference>
<dbReference type="AlphaFoldDB" id="A0A1E7WLH0"/>
<comment type="caution">
    <text evidence="13">The sequence shown here is derived from an EMBL/GenBank/DDBJ whole genome shotgun (WGS) entry which is preliminary data.</text>
</comment>
<feature type="signal peptide" evidence="11">
    <location>
        <begin position="1"/>
        <end position="18"/>
    </location>
</feature>
<dbReference type="Gene3D" id="2.40.160.10">
    <property type="entry name" value="Porin"/>
    <property type="match status" value="1"/>
</dbReference>
<dbReference type="InterPro" id="IPR023614">
    <property type="entry name" value="Porin_dom_sf"/>
</dbReference>
<dbReference type="InterPro" id="IPR002299">
    <property type="entry name" value="Porin_Neis"/>
</dbReference>
<dbReference type="InterPro" id="IPR001702">
    <property type="entry name" value="Porin_Gram-ve"/>
</dbReference>
<evidence type="ECO:0000256" key="5">
    <source>
        <dbReference type="ARBA" id="ARBA00022692"/>
    </source>
</evidence>
<evidence type="ECO:0000259" key="12">
    <source>
        <dbReference type="Pfam" id="PF13609"/>
    </source>
</evidence>
<evidence type="ECO:0000256" key="6">
    <source>
        <dbReference type="ARBA" id="ARBA00022729"/>
    </source>
</evidence>
<keyword evidence="14" id="KW-1185">Reference proteome</keyword>
<dbReference type="InterPro" id="IPR033900">
    <property type="entry name" value="Gram_neg_porin_domain"/>
</dbReference>
<feature type="chain" id="PRO_5009207271" evidence="11">
    <location>
        <begin position="19"/>
        <end position="342"/>
    </location>
</feature>
<dbReference type="OrthoDB" id="5289162at2"/>
<evidence type="ECO:0000256" key="4">
    <source>
        <dbReference type="ARBA" id="ARBA00022452"/>
    </source>
</evidence>
<dbReference type="PRINTS" id="PR00184">
    <property type="entry name" value="NEISSPPORIN"/>
</dbReference>
<dbReference type="PATRIC" id="fig|762836.4.peg.2646"/>
<evidence type="ECO:0000256" key="8">
    <source>
        <dbReference type="ARBA" id="ARBA00023114"/>
    </source>
</evidence>
<dbReference type="InterPro" id="IPR050298">
    <property type="entry name" value="Gram-neg_bact_OMP"/>
</dbReference>
<dbReference type="GO" id="GO:0046930">
    <property type="term" value="C:pore complex"/>
    <property type="evidence" value="ECO:0007669"/>
    <property type="project" value="UniProtKB-KW"/>
</dbReference>
<evidence type="ECO:0000256" key="2">
    <source>
        <dbReference type="ARBA" id="ARBA00011233"/>
    </source>
</evidence>
<evidence type="ECO:0000313" key="13">
    <source>
        <dbReference type="EMBL" id="OEZ99866.1"/>
    </source>
</evidence>
<dbReference type="GO" id="GO:0034220">
    <property type="term" value="P:monoatomic ion transmembrane transport"/>
    <property type="evidence" value="ECO:0007669"/>
    <property type="project" value="InterPro"/>
</dbReference>
<keyword evidence="8" id="KW-0626">Porin</keyword>
<protein>
    <submittedName>
        <fullName evidence="13">Outer membrane porin protein 32</fullName>
    </submittedName>
</protein>
<dbReference type="GO" id="GO:0009279">
    <property type="term" value="C:cell outer membrane"/>
    <property type="evidence" value="ECO:0007669"/>
    <property type="project" value="UniProtKB-SubCell"/>
</dbReference>
<dbReference type="Pfam" id="PF13609">
    <property type="entry name" value="Porin_4"/>
    <property type="match status" value="1"/>
</dbReference>
<name>A0A1E7WLH0_9BURK</name>
<dbReference type="RefSeq" id="WP_070248616.1">
    <property type="nucleotide sequence ID" value="NZ_LROM01000086.1"/>
</dbReference>
<dbReference type="CDD" id="cd00342">
    <property type="entry name" value="gram_neg_porins"/>
    <property type="match status" value="1"/>
</dbReference>
<evidence type="ECO:0000256" key="7">
    <source>
        <dbReference type="ARBA" id="ARBA00023065"/>
    </source>
</evidence>
<evidence type="ECO:0000256" key="10">
    <source>
        <dbReference type="ARBA" id="ARBA00023237"/>
    </source>
</evidence>
<keyword evidence="6 11" id="KW-0732">Signal</keyword>
<keyword evidence="10" id="KW-0998">Cell outer membrane</keyword>
<reference evidence="14" key="1">
    <citation type="journal article" date="2016" name="Front. Microbiol.">
        <title>Molecular Keys to the Janthinobacterium and Duganella spp. Interaction with the Plant Pathogen Fusarium graminearum.</title>
        <authorList>
            <person name="Haack F.S."/>
            <person name="Poehlein A."/>
            <person name="Kroger C."/>
            <person name="Voigt C.A."/>
            <person name="Piepenbring M."/>
            <person name="Bode H.B."/>
            <person name="Daniel R."/>
            <person name="Schafer W."/>
            <person name="Streit W.R."/>
        </authorList>
    </citation>
    <scope>NUCLEOTIDE SEQUENCE [LARGE SCALE GENOMIC DNA]</scope>
    <source>
        <strain evidence="14">T54</strain>
    </source>
</reference>
<sequence>MKTPIAILLALAAAPVAAAPAAAASAAAQSSVTIYGVADAGLVLERGGAGGNVQALSSGVASASRIGFKGKEDLGGGLSASFVLENGNNIDTGAAGQGGLLFGRQAYVALSSTTLGAISAGRQYSPYYKALRDIADPFVVGLAGNAMNMIATTGRVDNSVEYQTPRVNGFSADVLYGFGEVPGDTAKSRTIGASISYAAPESLPLNVVLTHHQRDNPLATARSRSTMLAARYRVGDVTTHASLSHNQDLLARASNDALIGATLAVGQGKWMASAIFHRDQSTLEQHARQLAIGYTYNLSRRTDLYTAYAHISNRNGAAFHVGNATDNGTGTGGFNLGVRHVF</sequence>
<evidence type="ECO:0000256" key="11">
    <source>
        <dbReference type="SAM" id="SignalP"/>
    </source>
</evidence>
<accession>A0A1E7WLH0</accession>
<dbReference type="PANTHER" id="PTHR34501:SF9">
    <property type="entry name" value="MAJOR OUTER MEMBRANE PROTEIN P.IA"/>
    <property type="match status" value="1"/>
</dbReference>
<proteinExistence type="predicted"/>
<dbReference type="EMBL" id="LROM01000086">
    <property type="protein sequence ID" value="OEZ99866.1"/>
    <property type="molecule type" value="Genomic_DNA"/>
</dbReference>